<dbReference type="GO" id="GO:0008233">
    <property type="term" value="F:peptidase activity"/>
    <property type="evidence" value="ECO:0007669"/>
    <property type="project" value="UniProtKB-KW"/>
</dbReference>
<dbReference type="EMBL" id="JAHWGI010001195">
    <property type="protein sequence ID" value="KAK3924584.1"/>
    <property type="molecule type" value="Genomic_DNA"/>
</dbReference>
<reference evidence="1" key="2">
    <citation type="journal article" date="2023" name="BMC Genomics">
        <title>Pest status, molecular evolution, and epigenetic factors derived from the genome assembly of Frankliniella fusca, a thysanopteran phytovirus vector.</title>
        <authorList>
            <person name="Catto M.A."/>
            <person name="Labadie P.E."/>
            <person name="Jacobson A.L."/>
            <person name="Kennedy G.G."/>
            <person name="Srinivasan R."/>
            <person name="Hunt B.G."/>
        </authorList>
    </citation>
    <scope>NUCLEOTIDE SEQUENCE</scope>
    <source>
        <strain evidence="1">PL_HMW_Pooled</strain>
    </source>
</reference>
<evidence type="ECO:0000313" key="3">
    <source>
        <dbReference type="Proteomes" id="UP001219518"/>
    </source>
</evidence>
<comment type="caution">
    <text evidence="1">The sequence shown here is derived from an EMBL/GenBank/DDBJ whole genome shotgun (WGS) entry which is preliminary data.</text>
</comment>
<dbReference type="Proteomes" id="UP001219518">
    <property type="component" value="Unassembled WGS sequence"/>
</dbReference>
<keyword evidence="1" id="KW-0645">Protease</keyword>
<dbReference type="EMBL" id="JAHWGI010001438">
    <property type="protein sequence ID" value="KAK3932651.1"/>
    <property type="molecule type" value="Genomic_DNA"/>
</dbReference>
<dbReference type="GO" id="GO:0006508">
    <property type="term" value="P:proteolysis"/>
    <property type="evidence" value="ECO:0007669"/>
    <property type="project" value="UniProtKB-KW"/>
</dbReference>
<sequence>MAPAAKTHKAVLQVLQSAKPKLRKAILDNSDRALVYAICEICDNLLRGNIPISESHKVKLRRHRDTIRQLAQRGEGCSLRASLSISMNHVKKMILVPHESVARLHDPTPSTTETQLSALDNEMELIMRKKYADDSLKWKLYNEALQRYLHFNNERKKPVPRCRHAKDI</sequence>
<protein>
    <submittedName>
        <fullName evidence="1">ATP-dependent Clp protease adapter protein ClpS 2</fullName>
    </submittedName>
</protein>
<organism evidence="1 3">
    <name type="scientific">Frankliniella fusca</name>
    <dbReference type="NCBI Taxonomy" id="407009"/>
    <lineage>
        <taxon>Eukaryota</taxon>
        <taxon>Metazoa</taxon>
        <taxon>Ecdysozoa</taxon>
        <taxon>Arthropoda</taxon>
        <taxon>Hexapoda</taxon>
        <taxon>Insecta</taxon>
        <taxon>Pterygota</taxon>
        <taxon>Neoptera</taxon>
        <taxon>Paraneoptera</taxon>
        <taxon>Thysanoptera</taxon>
        <taxon>Terebrantia</taxon>
        <taxon>Thripoidea</taxon>
        <taxon>Thripidae</taxon>
        <taxon>Frankliniella</taxon>
    </lineage>
</organism>
<dbReference type="AlphaFoldDB" id="A0AAE1HNP9"/>
<accession>A0AAE1HNP9</accession>
<gene>
    <name evidence="1" type="ORF">KUF71_012717</name>
    <name evidence="2" type="ORF">KUF71_013725</name>
</gene>
<name>A0AAE1HNP9_9NEOP</name>
<evidence type="ECO:0000313" key="1">
    <source>
        <dbReference type="EMBL" id="KAK3924584.1"/>
    </source>
</evidence>
<evidence type="ECO:0000313" key="2">
    <source>
        <dbReference type="EMBL" id="KAK3932651.1"/>
    </source>
</evidence>
<proteinExistence type="predicted"/>
<reference evidence="1" key="1">
    <citation type="submission" date="2021-07" db="EMBL/GenBank/DDBJ databases">
        <authorList>
            <person name="Catto M.A."/>
            <person name="Jacobson A."/>
            <person name="Kennedy G."/>
            <person name="Labadie P."/>
            <person name="Hunt B.G."/>
            <person name="Srinivasan R."/>
        </authorList>
    </citation>
    <scope>NUCLEOTIDE SEQUENCE</scope>
    <source>
        <strain evidence="1">PL_HMW_Pooled</strain>
        <tissue evidence="1">Head</tissue>
    </source>
</reference>
<keyword evidence="1" id="KW-0378">Hydrolase</keyword>
<keyword evidence="3" id="KW-1185">Reference proteome</keyword>